<dbReference type="Gene3D" id="3.30.160.60">
    <property type="entry name" value="Classic Zinc Finger"/>
    <property type="match status" value="1"/>
</dbReference>
<feature type="region of interest" description="Disordered" evidence="8">
    <location>
        <begin position="194"/>
        <end position="214"/>
    </location>
</feature>
<gene>
    <name evidence="10" type="ORF">BDV96DRAFT_9122</name>
</gene>
<dbReference type="PROSITE" id="PS50157">
    <property type="entry name" value="ZINC_FINGER_C2H2_2"/>
    <property type="match status" value="1"/>
</dbReference>
<dbReference type="PANTHER" id="PTHR24376">
    <property type="entry name" value="ZINC FINGER PROTEIN"/>
    <property type="match status" value="1"/>
</dbReference>
<evidence type="ECO:0000256" key="4">
    <source>
        <dbReference type="ARBA" id="ARBA00022771"/>
    </source>
</evidence>
<feature type="region of interest" description="Disordered" evidence="8">
    <location>
        <begin position="229"/>
        <end position="271"/>
    </location>
</feature>
<evidence type="ECO:0000313" key="10">
    <source>
        <dbReference type="EMBL" id="KAF2122860.1"/>
    </source>
</evidence>
<evidence type="ECO:0000256" key="5">
    <source>
        <dbReference type="ARBA" id="ARBA00022833"/>
    </source>
</evidence>
<dbReference type="GO" id="GO:0005634">
    <property type="term" value="C:nucleus"/>
    <property type="evidence" value="ECO:0007669"/>
    <property type="project" value="UniProtKB-SubCell"/>
</dbReference>
<dbReference type="Pfam" id="PF00096">
    <property type="entry name" value="zf-C2H2"/>
    <property type="match status" value="1"/>
</dbReference>
<dbReference type="InterPro" id="IPR013087">
    <property type="entry name" value="Znf_C2H2_type"/>
</dbReference>
<evidence type="ECO:0000256" key="8">
    <source>
        <dbReference type="SAM" id="MobiDB-lite"/>
    </source>
</evidence>
<dbReference type="SUPFAM" id="SSF57667">
    <property type="entry name" value="beta-beta-alpha zinc fingers"/>
    <property type="match status" value="1"/>
</dbReference>
<feature type="domain" description="C2H2-type" evidence="9">
    <location>
        <begin position="67"/>
        <end position="95"/>
    </location>
</feature>
<dbReference type="OrthoDB" id="8117402at2759"/>
<dbReference type="InterPro" id="IPR036236">
    <property type="entry name" value="Znf_C2H2_sf"/>
</dbReference>
<comment type="subcellular location">
    <subcellularLocation>
        <location evidence="1">Nucleus</location>
    </subcellularLocation>
</comment>
<organism evidence="10 11">
    <name type="scientific">Lophiotrema nucula</name>
    <dbReference type="NCBI Taxonomy" id="690887"/>
    <lineage>
        <taxon>Eukaryota</taxon>
        <taxon>Fungi</taxon>
        <taxon>Dikarya</taxon>
        <taxon>Ascomycota</taxon>
        <taxon>Pezizomycotina</taxon>
        <taxon>Dothideomycetes</taxon>
        <taxon>Pleosporomycetidae</taxon>
        <taxon>Pleosporales</taxon>
        <taxon>Lophiotremataceae</taxon>
        <taxon>Lophiotrema</taxon>
    </lineage>
</organism>
<dbReference type="Proteomes" id="UP000799770">
    <property type="component" value="Unassembled WGS sequence"/>
</dbReference>
<dbReference type="EMBL" id="ML977310">
    <property type="protein sequence ID" value="KAF2122860.1"/>
    <property type="molecule type" value="Genomic_DNA"/>
</dbReference>
<dbReference type="GO" id="GO:0008270">
    <property type="term" value="F:zinc ion binding"/>
    <property type="evidence" value="ECO:0007669"/>
    <property type="project" value="UniProtKB-KW"/>
</dbReference>
<reference evidence="10" key="1">
    <citation type="journal article" date="2020" name="Stud. Mycol.">
        <title>101 Dothideomycetes genomes: a test case for predicting lifestyles and emergence of pathogens.</title>
        <authorList>
            <person name="Haridas S."/>
            <person name="Albert R."/>
            <person name="Binder M."/>
            <person name="Bloem J."/>
            <person name="Labutti K."/>
            <person name="Salamov A."/>
            <person name="Andreopoulos B."/>
            <person name="Baker S."/>
            <person name="Barry K."/>
            <person name="Bills G."/>
            <person name="Bluhm B."/>
            <person name="Cannon C."/>
            <person name="Castanera R."/>
            <person name="Culley D."/>
            <person name="Daum C."/>
            <person name="Ezra D."/>
            <person name="Gonzalez J."/>
            <person name="Henrissat B."/>
            <person name="Kuo A."/>
            <person name="Liang C."/>
            <person name="Lipzen A."/>
            <person name="Lutzoni F."/>
            <person name="Magnuson J."/>
            <person name="Mondo S."/>
            <person name="Nolan M."/>
            <person name="Ohm R."/>
            <person name="Pangilinan J."/>
            <person name="Park H.-J."/>
            <person name="Ramirez L."/>
            <person name="Alfaro M."/>
            <person name="Sun H."/>
            <person name="Tritt A."/>
            <person name="Yoshinaga Y."/>
            <person name="Zwiers L.-H."/>
            <person name="Turgeon B."/>
            <person name="Goodwin S."/>
            <person name="Spatafora J."/>
            <person name="Crous P."/>
            <person name="Grigoriev I."/>
        </authorList>
    </citation>
    <scope>NUCLEOTIDE SEQUENCE</scope>
    <source>
        <strain evidence="10">CBS 627.86</strain>
    </source>
</reference>
<keyword evidence="5" id="KW-0862">Zinc</keyword>
<keyword evidence="6" id="KW-0539">Nucleus</keyword>
<evidence type="ECO:0000256" key="7">
    <source>
        <dbReference type="PROSITE-ProRule" id="PRU00042"/>
    </source>
</evidence>
<sequence length="455" mass="51807">MSAVLEPLKKVKCTYSDCYASFDTEKEMKRHKKYAEQHNYCVKCDKDFDCFDALCDHKAYRPDKHDKACRVCGEEFKSVSGLRRHIELAHKVDQKLPCVGCGQQFHRASLLIEHLEFGYCSEVSAVEFQGHIVHKYLITKLLDDPSAYQRFLQKVSKYDAAVDVDEEGGIDLMSHAEEDYEARELDFEAIKPEESLDMPEAPQEYPSLPSQGRKLGDNIADVISQLGDTTLAEEQSSTKKPWENGKASKTLFPKAKPTPPPSEWSLAHHDQQQEQERGINILYTRFWDPTSNDWNPERFLNPLTNEFYCPFVCEQHYSIPADLNRHILKDHRIATIKCPCCHKEYKSATALVAHCESRGAKCQINKADDFNKFLDRLTGGFLSVEEKIRPDHLKNPSVPIQNPESGRVDIYTPPTATYLQYEASMPAAWKASDARKEALNSGPGVHTIKSSAWTK</sequence>
<dbReference type="SMART" id="SM00355">
    <property type="entry name" value="ZnF_C2H2"/>
    <property type="match status" value="6"/>
</dbReference>
<dbReference type="GO" id="GO:0000978">
    <property type="term" value="F:RNA polymerase II cis-regulatory region sequence-specific DNA binding"/>
    <property type="evidence" value="ECO:0007669"/>
    <property type="project" value="TreeGrafter"/>
</dbReference>
<dbReference type="PANTHER" id="PTHR24376:SF245">
    <property type="entry name" value="ZINC FINGER PROTEIN 11"/>
    <property type="match status" value="1"/>
</dbReference>
<evidence type="ECO:0000313" key="11">
    <source>
        <dbReference type="Proteomes" id="UP000799770"/>
    </source>
</evidence>
<dbReference type="GO" id="GO:0001228">
    <property type="term" value="F:DNA-binding transcription activator activity, RNA polymerase II-specific"/>
    <property type="evidence" value="ECO:0007669"/>
    <property type="project" value="TreeGrafter"/>
</dbReference>
<evidence type="ECO:0000256" key="1">
    <source>
        <dbReference type="ARBA" id="ARBA00004123"/>
    </source>
</evidence>
<evidence type="ECO:0000259" key="9">
    <source>
        <dbReference type="PROSITE" id="PS50157"/>
    </source>
</evidence>
<keyword evidence="4 7" id="KW-0863">Zinc-finger</keyword>
<dbReference type="PROSITE" id="PS00028">
    <property type="entry name" value="ZINC_FINGER_C2H2_1"/>
    <property type="match status" value="2"/>
</dbReference>
<protein>
    <recommendedName>
        <fullName evidence="9">C2H2-type domain-containing protein</fullName>
    </recommendedName>
</protein>
<keyword evidence="2" id="KW-0479">Metal-binding</keyword>
<proteinExistence type="predicted"/>
<evidence type="ECO:0000256" key="6">
    <source>
        <dbReference type="ARBA" id="ARBA00023242"/>
    </source>
</evidence>
<evidence type="ECO:0000256" key="3">
    <source>
        <dbReference type="ARBA" id="ARBA00022737"/>
    </source>
</evidence>
<accession>A0A6A5ZT67</accession>
<evidence type="ECO:0000256" key="2">
    <source>
        <dbReference type="ARBA" id="ARBA00022723"/>
    </source>
</evidence>
<name>A0A6A5ZT67_9PLEO</name>
<keyword evidence="3" id="KW-0677">Repeat</keyword>
<dbReference type="AlphaFoldDB" id="A0A6A5ZT67"/>
<keyword evidence="11" id="KW-1185">Reference proteome</keyword>